<feature type="domain" description="Thyroglobulin type-1" evidence="3">
    <location>
        <begin position="67"/>
        <end position="131"/>
    </location>
</feature>
<dbReference type="EMBL" id="BGPR01001931">
    <property type="protein sequence ID" value="GBM64494.1"/>
    <property type="molecule type" value="Genomic_DNA"/>
</dbReference>
<evidence type="ECO:0000256" key="1">
    <source>
        <dbReference type="ARBA" id="ARBA00023157"/>
    </source>
</evidence>
<evidence type="ECO:0000256" key="2">
    <source>
        <dbReference type="PROSITE-ProRule" id="PRU00500"/>
    </source>
</evidence>
<evidence type="ECO:0000313" key="4">
    <source>
        <dbReference type="EMBL" id="GBM64494.1"/>
    </source>
</evidence>
<reference evidence="4 5" key="1">
    <citation type="journal article" date="2019" name="Sci. Rep.">
        <title>Orb-weaving spider Araneus ventricosus genome elucidates the spidroin gene catalogue.</title>
        <authorList>
            <person name="Kono N."/>
            <person name="Nakamura H."/>
            <person name="Ohtoshi R."/>
            <person name="Moran D.A.P."/>
            <person name="Shinohara A."/>
            <person name="Yoshida Y."/>
            <person name="Fujiwara M."/>
            <person name="Mori M."/>
            <person name="Tomita M."/>
            <person name="Arakawa K."/>
        </authorList>
    </citation>
    <scope>NUCLEOTIDE SEQUENCE [LARGE SCALE GENOMIC DNA]</scope>
</reference>
<comment type="caution">
    <text evidence="4">The sequence shown here is derived from an EMBL/GenBank/DDBJ whole genome shotgun (WGS) entry which is preliminary data.</text>
</comment>
<dbReference type="InterPro" id="IPR036857">
    <property type="entry name" value="Thyroglobulin_1_sf"/>
</dbReference>
<dbReference type="PROSITE" id="PS51162">
    <property type="entry name" value="THYROGLOBULIN_1_2"/>
    <property type="match status" value="1"/>
</dbReference>
<dbReference type="SUPFAM" id="SSF57610">
    <property type="entry name" value="Thyroglobulin type-1 domain"/>
    <property type="match status" value="1"/>
</dbReference>
<dbReference type="CDD" id="cd00191">
    <property type="entry name" value="TY"/>
    <property type="match status" value="1"/>
</dbReference>
<keyword evidence="5" id="KW-1185">Reference proteome</keyword>
<dbReference type="AlphaFoldDB" id="A0A4Y2HGK0"/>
<dbReference type="Pfam" id="PF00086">
    <property type="entry name" value="Thyroglobulin_1"/>
    <property type="match status" value="1"/>
</dbReference>
<evidence type="ECO:0000259" key="3">
    <source>
        <dbReference type="PROSITE" id="PS51162"/>
    </source>
</evidence>
<name>A0A4Y2HGK0_ARAVE</name>
<proteinExistence type="predicted"/>
<dbReference type="OrthoDB" id="6425141at2759"/>
<accession>A0A4Y2HGK0</accession>
<evidence type="ECO:0000313" key="5">
    <source>
        <dbReference type="Proteomes" id="UP000499080"/>
    </source>
</evidence>
<dbReference type="Proteomes" id="UP000499080">
    <property type="component" value="Unassembled WGS sequence"/>
</dbReference>
<comment type="caution">
    <text evidence="2">Lacks conserved residue(s) required for the propagation of feature annotation.</text>
</comment>
<gene>
    <name evidence="4" type="ORF">AVEN_123690_1</name>
</gene>
<feature type="disulfide bond" evidence="2">
    <location>
        <begin position="104"/>
        <end position="111"/>
    </location>
</feature>
<organism evidence="4 5">
    <name type="scientific">Araneus ventricosus</name>
    <name type="common">Orbweaver spider</name>
    <name type="synonym">Epeira ventricosa</name>
    <dbReference type="NCBI Taxonomy" id="182803"/>
    <lineage>
        <taxon>Eukaryota</taxon>
        <taxon>Metazoa</taxon>
        <taxon>Ecdysozoa</taxon>
        <taxon>Arthropoda</taxon>
        <taxon>Chelicerata</taxon>
        <taxon>Arachnida</taxon>
        <taxon>Araneae</taxon>
        <taxon>Araneomorphae</taxon>
        <taxon>Entelegynae</taxon>
        <taxon>Araneoidea</taxon>
        <taxon>Araneidae</taxon>
        <taxon>Araneus</taxon>
    </lineage>
</organism>
<protein>
    <recommendedName>
        <fullName evidence="3">Thyroglobulin type-1 domain-containing protein</fullName>
    </recommendedName>
</protein>
<dbReference type="Gene3D" id="4.10.800.10">
    <property type="entry name" value="Thyroglobulin type-1"/>
    <property type="match status" value="1"/>
</dbReference>
<dbReference type="InterPro" id="IPR000716">
    <property type="entry name" value="Thyroglobulin_1"/>
</dbReference>
<sequence length="131" mass="14554">MVLGTIFPAIQYKSKEAVVHRFQDEVFLLSSPAHSSELTPDFRLISASRRLAPAGTTIAGPSRTLTTCDCYVDRETELTKFRIGIVDLDIPICNEEGTYAPVRCNIWKGKCWCSDEKGNKTSDPIQGTPRC</sequence>
<keyword evidence="1 2" id="KW-1015">Disulfide bond</keyword>